<dbReference type="InterPro" id="IPR002347">
    <property type="entry name" value="SDR_fam"/>
</dbReference>
<dbReference type="SUPFAM" id="SSF51735">
    <property type="entry name" value="NAD(P)-binding Rossmann-fold domains"/>
    <property type="match status" value="1"/>
</dbReference>
<dbReference type="OrthoDB" id="3566316at2"/>
<reference evidence="3 4" key="1">
    <citation type="submission" date="2019-02" db="EMBL/GenBank/DDBJ databases">
        <title>Draft genome sequences of novel Actinobacteria.</title>
        <authorList>
            <person name="Sahin N."/>
            <person name="Ay H."/>
            <person name="Saygin H."/>
        </authorList>
    </citation>
    <scope>NUCLEOTIDE SEQUENCE [LARGE SCALE GENOMIC DNA]</scope>
    <source>
        <strain evidence="3 4">KC201</strain>
    </source>
</reference>
<accession>A0A4R4NAN6</accession>
<keyword evidence="4" id="KW-1185">Reference proteome</keyword>
<dbReference type="AlphaFoldDB" id="A0A4R4NAN6"/>
<evidence type="ECO:0000313" key="3">
    <source>
        <dbReference type="EMBL" id="TDC05929.1"/>
    </source>
</evidence>
<sequence>MTGRTALVTGGGQNTSYPGVGYAICRVLARHGARVAVLDRNAEAAERTVKLIAEDGGEAISVIADVTDDRACASAVAEVVDRLGALDTVVNNVAAGDRSGLFDTTPEHYDRLMDINLKSAWSITRHAVPVLPRGSSIVNISSVGARRRGPGLVYCVAKAAMENMTEGAATTLGPQGIRVNCVAVGAIYGAFAAKGPMTQEMREQRREGTSLKTEGTSWDIAHAALFLLSDRARWISGHIMPVEGGPPHRYSTEPITSVPLGE</sequence>
<dbReference type="InterPro" id="IPR036291">
    <property type="entry name" value="NAD(P)-bd_dom_sf"/>
</dbReference>
<keyword evidence="2" id="KW-0560">Oxidoreductase</keyword>
<dbReference type="PRINTS" id="PR00080">
    <property type="entry name" value="SDRFAMILY"/>
</dbReference>
<dbReference type="PRINTS" id="PR00081">
    <property type="entry name" value="GDHRDH"/>
</dbReference>
<dbReference type="PANTHER" id="PTHR43639">
    <property type="entry name" value="OXIDOREDUCTASE, SHORT-CHAIN DEHYDROGENASE/REDUCTASE FAMILY (AFU_ORTHOLOGUE AFUA_5G02870)"/>
    <property type="match status" value="1"/>
</dbReference>
<protein>
    <submittedName>
        <fullName evidence="3">SDR family oxidoreductase</fullName>
    </submittedName>
</protein>
<comment type="caution">
    <text evidence="3">The sequence shown here is derived from an EMBL/GenBank/DDBJ whole genome shotgun (WGS) entry which is preliminary data.</text>
</comment>
<organism evidence="3 4">
    <name type="scientific">Nonomuraea longispora</name>
    <dbReference type="NCBI Taxonomy" id="1848320"/>
    <lineage>
        <taxon>Bacteria</taxon>
        <taxon>Bacillati</taxon>
        <taxon>Actinomycetota</taxon>
        <taxon>Actinomycetes</taxon>
        <taxon>Streptosporangiales</taxon>
        <taxon>Streptosporangiaceae</taxon>
        <taxon>Nonomuraea</taxon>
    </lineage>
</organism>
<dbReference type="InterPro" id="IPR020904">
    <property type="entry name" value="Sc_DH/Rdtase_CS"/>
</dbReference>
<evidence type="ECO:0000256" key="1">
    <source>
        <dbReference type="ARBA" id="ARBA00006484"/>
    </source>
</evidence>
<proteinExistence type="inferred from homology"/>
<dbReference type="CDD" id="cd05233">
    <property type="entry name" value="SDR_c"/>
    <property type="match status" value="1"/>
</dbReference>
<dbReference type="Pfam" id="PF13561">
    <property type="entry name" value="adh_short_C2"/>
    <property type="match status" value="1"/>
</dbReference>
<name>A0A4R4NAN6_9ACTN</name>
<comment type="similarity">
    <text evidence="1">Belongs to the short-chain dehydrogenases/reductases (SDR) family.</text>
</comment>
<dbReference type="PROSITE" id="PS00061">
    <property type="entry name" value="ADH_SHORT"/>
    <property type="match status" value="1"/>
</dbReference>
<dbReference type="EMBL" id="SMJZ01000062">
    <property type="protein sequence ID" value="TDC05929.1"/>
    <property type="molecule type" value="Genomic_DNA"/>
</dbReference>
<gene>
    <name evidence="3" type="ORF">E1267_18060</name>
</gene>
<dbReference type="Gene3D" id="3.40.50.720">
    <property type="entry name" value="NAD(P)-binding Rossmann-like Domain"/>
    <property type="match status" value="1"/>
</dbReference>
<dbReference type="PANTHER" id="PTHR43639:SF1">
    <property type="entry name" value="SHORT-CHAIN DEHYDROGENASE_REDUCTASE FAMILY PROTEIN"/>
    <property type="match status" value="1"/>
</dbReference>
<evidence type="ECO:0000313" key="4">
    <source>
        <dbReference type="Proteomes" id="UP000295157"/>
    </source>
</evidence>
<dbReference type="FunFam" id="3.40.50.720:FF:000084">
    <property type="entry name" value="Short-chain dehydrogenase reductase"/>
    <property type="match status" value="1"/>
</dbReference>
<evidence type="ECO:0000256" key="2">
    <source>
        <dbReference type="ARBA" id="ARBA00023002"/>
    </source>
</evidence>
<dbReference type="GO" id="GO:0016491">
    <property type="term" value="F:oxidoreductase activity"/>
    <property type="evidence" value="ECO:0007669"/>
    <property type="project" value="UniProtKB-KW"/>
</dbReference>
<dbReference type="Proteomes" id="UP000295157">
    <property type="component" value="Unassembled WGS sequence"/>
</dbReference>